<comment type="caution">
    <text evidence="2">The sequence shown here is derived from an EMBL/GenBank/DDBJ whole genome shotgun (WGS) entry which is preliminary data.</text>
</comment>
<dbReference type="Pfam" id="PF01261">
    <property type="entry name" value="AP_endonuc_2"/>
    <property type="match status" value="1"/>
</dbReference>
<proteinExistence type="predicted"/>
<gene>
    <name evidence="2" type="ORF">ACFQAV_12485</name>
</gene>
<name>A0ABW1RQE0_9LACO</name>
<dbReference type="PANTHER" id="PTHR12110">
    <property type="entry name" value="HYDROXYPYRUVATE ISOMERASE"/>
    <property type="match status" value="1"/>
</dbReference>
<dbReference type="Gene3D" id="3.20.20.150">
    <property type="entry name" value="Divalent-metal-dependent TIM barrel enzymes"/>
    <property type="match status" value="1"/>
</dbReference>
<feature type="domain" description="Xylose isomerase-like TIM barrel" evidence="1">
    <location>
        <begin position="24"/>
        <end position="256"/>
    </location>
</feature>
<reference evidence="3" key="1">
    <citation type="journal article" date="2019" name="Int. J. Syst. Evol. Microbiol.">
        <title>The Global Catalogue of Microorganisms (GCM) 10K type strain sequencing project: providing services to taxonomists for standard genome sequencing and annotation.</title>
        <authorList>
            <consortium name="The Broad Institute Genomics Platform"/>
            <consortium name="The Broad Institute Genome Sequencing Center for Infectious Disease"/>
            <person name="Wu L."/>
            <person name="Ma J."/>
        </authorList>
    </citation>
    <scope>NUCLEOTIDE SEQUENCE [LARGE SCALE GENOMIC DNA]</scope>
    <source>
        <strain evidence="3">CCM 8927</strain>
    </source>
</reference>
<keyword evidence="3" id="KW-1185">Reference proteome</keyword>
<dbReference type="Proteomes" id="UP001596288">
    <property type="component" value="Unassembled WGS sequence"/>
</dbReference>
<organism evidence="2 3">
    <name type="scientific">Companilactobacillus huachuanensis</name>
    <dbReference type="NCBI Taxonomy" id="2559914"/>
    <lineage>
        <taxon>Bacteria</taxon>
        <taxon>Bacillati</taxon>
        <taxon>Bacillota</taxon>
        <taxon>Bacilli</taxon>
        <taxon>Lactobacillales</taxon>
        <taxon>Lactobacillaceae</taxon>
        <taxon>Companilactobacillus</taxon>
    </lineage>
</organism>
<protein>
    <submittedName>
        <fullName evidence="2">Sugar phosphate isomerase/epimerase family protein</fullName>
    </submittedName>
</protein>
<evidence type="ECO:0000313" key="3">
    <source>
        <dbReference type="Proteomes" id="UP001596288"/>
    </source>
</evidence>
<dbReference type="GO" id="GO:0016853">
    <property type="term" value="F:isomerase activity"/>
    <property type="evidence" value="ECO:0007669"/>
    <property type="project" value="UniProtKB-KW"/>
</dbReference>
<evidence type="ECO:0000259" key="1">
    <source>
        <dbReference type="Pfam" id="PF01261"/>
    </source>
</evidence>
<evidence type="ECO:0000313" key="2">
    <source>
        <dbReference type="EMBL" id="MFC6177627.1"/>
    </source>
</evidence>
<dbReference type="InterPro" id="IPR036237">
    <property type="entry name" value="Xyl_isomerase-like_sf"/>
</dbReference>
<keyword evidence="2" id="KW-0413">Isomerase</keyword>
<dbReference type="RefSeq" id="WP_137610889.1">
    <property type="nucleotide sequence ID" value="NZ_BJDF01000005.1"/>
</dbReference>
<dbReference type="InterPro" id="IPR050312">
    <property type="entry name" value="IolE/XylAMocC-like"/>
</dbReference>
<sequence>MQISAELFPILDYFKLNPQETLFKLKQSGFSGIELYGDPIFPANELKNMIQNSGLKISGYQVPWRLMQNGGLQNVIQYQQELGNQHIIIAALGGPWESGHKVNENTIDTWERHVKRIDEMNQTLRKINLDLTYHTHDYDFGEKVEGLKTSYEILVQEVSSTVNFEIDTGNCLEGGLIPQKEIRRMHDRVPFIHCKPLSKSKGYEIDFDDNQDENNWAEIVEAAKISGTKYLVIEPEATELGDSMDLMIEGFNCLKKYL</sequence>
<dbReference type="EMBL" id="JBHSSF010000039">
    <property type="protein sequence ID" value="MFC6177627.1"/>
    <property type="molecule type" value="Genomic_DNA"/>
</dbReference>
<dbReference type="SUPFAM" id="SSF51658">
    <property type="entry name" value="Xylose isomerase-like"/>
    <property type="match status" value="1"/>
</dbReference>
<dbReference type="InterPro" id="IPR013022">
    <property type="entry name" value="Xyl_isomerase-like_TIM-brl"/>
</dbReference>
<dbReference type="PANTHER" id="PTHR12110:SF41">
    <property type="entry name" value="INOSOSE DEHYDRATASE"/>
    <property type="match status" value="1"/>
</dbReference>
<accession>A0ABW1RQE0</accession>